<keyword evidence="11" id="KW-0175">Coiled coil</keyword>
<dbReference type="PANTHER" id="PTHR11806">
    <property type="entry name" value="GLUCOSE INHIBITED DIVISION PROTEIN A"/>
    <property type="match status" value="1"/>
</dbReference>
<comment type="similarity">
    <text evidence="10">Belongs to the MnmG family. TrmFO subfamily.</text>
</comment>
<accession>A0ABT1Y3G0</accession>
<dbReference type="Pfam" id="PF01134">
    <property type="entry name" value="GIDA"/>
    <property type="match status" value="2"/>
</dbReference>
<keyword evidence="4 10" id="KW-0285">Flavoprotein</keyword>
<evidence type="ECO:0000256" key="5">
    <source>
        <dbReference type="ARBA" id="ARBA00022679"/>
    </source>
</evidence>
<evidence type="ECO:0000256" key="3">
    <source>
        <dbReference type="ARBA" id="ARBA00022603"/>
    </source>
</evidence>
<dbReference type="RefSeq" id="WP_257912147.1">
    <property type="nucleotide sequence ID" value="NZ_JANPWE010000001.1"/>
</dbReference>
<keyword evidence="7 10" id="KW-0274">FAD</keyword>
<feature type="domain" description="MnmG N-terminal" evidence="12">
    <location>
        <begin position="4"/>
        <end position="246"/>
    </location>
</feature>
<dbReference type="InterPro" id="IPR004417">
    <property type="entry name" value="TrmFO"/>
</dbReference>
<comment type="catalytic activity">
    <reaction evidence="10">
        <text>uridine(54) in tRNA + (6R)-5,10-methylene-5,6,7,8-tetrahydrofolate + NADH + H(+) = 5-methyluridine(54) in tRNA + (6S)-5,6,7,8-tetrahydrofolate + NAD(+)</text>
        <dbReference type="Rhea" id="RHEA:16873"/>
        <dbReference type="Rhea" id="RHEA-COMP:10167"/>
        <dbReference type="Rhea" id="RHEA-COMP:10193"/>
        <dbReference type="ChEBI" id="CHEBI:15378"/>
        <dbReference type="ChEBI" id="CHEBI:15636"/>
        <dbReference type="ChEBI" id="CHEBI:57453"/>
        <dbReference type="ChEBI" id="CHEBI:57540"/>
        <dbReference type="ChEBI" id="CHEBI:57945"/>
        <dbReference type="ChEBI" id="CHEBI:65315"/>
        <dbReference type="ChEBI" id="CHEBI:74447"/>
        <dbReference type="EC" id="2.1.1.74"/>
    </reaction>
</comment>
<evidence type="ECO:0000256" key="7">
    <source>
        <dbReference type="ARBA" id="ARBA00022827"/>
    </source>
</evidence>
<evidence type="ECO:0000256" key="8">
    <source>
        <dbReference type="ARBA" id="ARBA00022857"/>
    </source>
</evidence>
<evidence type="ECO:0000256" key="4">
    <source>
        <dbReference type="ARBA" id="ARBA00022630"/>
    </source>
</evidence>
<comment type="caution">
    <text evidence="13">The sequence shown here is derived from an EMBL/GenBank/DDBJ whole genome shotgun (WGS) entry which is preliminary data.</text>
</comment>
<name>A0ABT1Y3G0_9FIRM</name>
<feature type="coiled-coil region" evidence="11">
    <location>
        <begin position="225"/>
        <end position="253"/>
    </location>
</feature>
<evidence type="ECO:0000256" key="2">
    <source>
        <dbReference type="ARBA" id="ARBA00022490"/>
    </source>
</evidence>
<dbReference type="Proteomes" id="UP001524944">
    <property type="component" value="Unassembled WGS sequence"/>
</dbReference>
<evidence type="ECO:0000259" key="12">
    <source>
        <dbReference type="Pfam" id="PF01134"/>
    </source>
</evidence>
<dbReference type="Gene3D" id="3.50.50.60">
    <property type="entry name" value="FAD/NAD(P)-binding domain"/>
    <property type="match status" value="2"/>
</dbReference>
<keyword evidence="5 10" id="KW-0808">Transferase</keyword>
<proteinExistence type="inferred from homology"/>
<evidence type="ECO:0000313" key="13">
    <source>
        <dbReference type="EMBL" id="MCR6544690.1"/>
    </source>
</evidence>
<keyword evidence="8 10" id="KW-0521">NADP</keyword>
<dbReference type="PRINTS" id="PR00411">
    <property type="entry name" value="PNDRDTASEI"/>
</dbReference>
<evidence type="ECO:0000256" key="9">
    <source>
        <dbReference type="ARBA" id="ARBA00023027"/>
    </source>
</evidence>
<keyword evidence="14" id="KW-1185">Reference proteome</keyword>
<comment type="subcellular location">
    <subcellularLocation>
        <location evidence="10">Cytoplasm</location>
    </subcellularLocation>
</comment>
<feature type="domain" description="MnmG N-terminal" evidence="12">
    <location>
        <begin position="258"/>
        <end position="413"/>
    </location>
</feature>
<dbReference type="InterPro" id="IPR002218">
    <property type="entry name" value="MnmG-rel"/>
</dbReference>
<keyword evidence="3 10" id="KW-0489">Methyltransferase</keyword>
<dbReference type="EC" id="2.1.1.74" evidence="10"/>
<organism evidence="13 14">
    <name type="scientific">Dehalobacterium formicoaceticum</name>
    <dbReference type="NCBI Taxonomy" id="51515"/>
    <lineage>
        <taxon>Bacteria</taxon>
        <taxon>Bacillati</taxon>
        <taxon>Bacillota</taxon>
        <taxon>Clostridia</taxon>
        <taxon>Eubacteriales</taxon>
        <taxon>Peptococcaceae</taxon>
        <taxon>Dehalobacterium</taxon>
    </lineage>
</organism>
<dbReference type="InterPro" id="IPR040131">
    <property type="entry name" value="MnmG_N"/>
</dbReference>
<dbReference type="SUPFAM" id="SSF51905">
    <property type="entry name" value="FAD/NAD(P)-binding domain"/>
    <property type="match status" value="1"/>
</dbReference>
<evidence type="ECO:0000256" key="1">
    <source>
        <dbReference type="ARBA" id="ARBA00001974"/>
    </source>
</evidence>
<keyword evidence="9 10" id="KW-0520">NAD</keyword>
<evidence type="ECO:0000313" key="14">
    <source>
        <dbReference type="Proteomes" id="UP001524944"/>
    </source>
</evidence>
<evidence type="ECO:0000256" key="11">
    <source>
        <dbReference type="SAM" id="Coils"/>
    </source>
</evidence>
<keyword evidence="6 10" id="KW-0819">tRNA processing</keyword>
<keyword evidence="2 10" id="KW-0963">Cytoplasm</keyword>
<evidence type="ECO:0000256" key="10">
    <source>
        <dbReference type="HAMAP-Rule" id="MF_01037"/>
    </source>
</evidence>
<dbReference type="HAMAP" id="MF_01037">
    <property type="entry name" value="TrmFO"/>
    <property type="match status" value="1"/>
</dbReference>
<reference evidence="13 14" key="1">
    <citation type="submission" date="2022-08" db="EMBL/GenBank/DDBJ databases">
        <title>Proteogenomics of the novel Dehalobacterium formicoaceticum strain EZ94 highlights a key role of methyltransferases during anaerobic dichloromethane degradation.</title>
        <authorList>
            <person name="Wasmund K."/>
        </authorList>
    </citation>
    <scope>NUCLEOTIDE SEQUENCE [LARGE SCALE GENOMIC DNA]</scope>
    <source>
        <strain evidence="13 14">EZ94</strain>
    </source>
</reference>
<gene>
    <name evidence="10 13" type="primary">trmFO</name>
    <name evidence="13" type="ORF">NVS47_04025</name>
</gene>
<dbReference type="PANTHER" id="PTHR11806:SF2">
    <property type="entry name" value="METHYLENETETRAHYDROFOLATE--TRNA-(URACIL-5-)-METHYLTRANSFERASE TRMFO"/>
    <property type="match status" value="1"/>
</dbReference>
<dbReference type="InterPro" id="IPR036188">
    <property type="entry name" value="FAD/NAD-bd_sf"/>
</dbReference>
<sequence>MPEITIIGAGLAGAEAAWQAAERGAAVKLIEMRPEKKSPVHHSGDFAELVCSNSLRAVNIENAVGLLKEEMRRCRSLIMTSADQHRVPAGGALAVDREGFAHTITEKIENHPRITVMRQETQTIPGEGIVILASGPLTSAPLAREIGKFLGTDYLYFHDAVAPIVTLASVNQEIVFRASRYGKGEDDYLNCPMTEEEYDRFYEALINGEVHAAHEFEQENEHIENEQIEQIKNEQAEKIENEQHEQHEQLNHDINGYEPIKAGVKEKYFEGCMPVEEMARRGRKTLAFGPLKPVGLTDPRTGKRPYAVVQLRQDNAAATLYNLVGFQTHLRWDEQRRIFSMIPGLAEAEFVRYGVMHRNTYINSPQVLLPTLQSKKDPRIFFAGQITGVEGYVESAAAGLVAGINGTRLIHNREPVIFPRESALGSLCHYITTGEGKDFQPMNINFGIMPSLEKRIRDKKEKNRQLAERSLAALEQFIKVNQLTTD</sequence>
<dbReference type="EMBL" id="JANPWE010000001">
    <property type="protein sequence ID" value="MCR6544690.1"/>
    <property type="molecule type" value="Genomic_DNA"/>
</dbReference>
<protein>
    <recommendedName>
        <fullName evidence="10">Methylenetetrahydrofolate--tRNA-(uracil-5-)-methyltransferase TrmFO</fullName>
        <ecNumber evidence="10">2.1.1.74</ecNumber>
    </recommendedName>
    <alternativeName>
        <fullName evidence="10">Folate-dependent tRNA (uracil-5-)-methyltransferase</fullName>
    </alternativeName>
    <alternativeName>
        <fullName evidence="10">Folate-dependent tRNA(M-5-U54)-methyltransferase</fullName>
    </alternativeName>
</protein>
<comment type="cofactor">
    <cofactor evidence="1 10">
        <name>FAD</name>
        <dbReference type="ChEBI" id="CHEBI:57692"/>
    </cofactor>
</comment>
<evidence type="ECO:0000256" key="6">
    <source>
        <dbReference type="ARBA" id="ARBA00022694"/>
    </source>
</evidence>
<comment type="catalytic activity">
    <reaction evidence="10">
        <text>uridine(54) in tRNA + (6R)-5,10-methylene-5,6,7,8-tetrahydrofolate + NADPH + H(+) = 5-methyluridine(54) in tRNA + (6S)-5,6,7,8-tetrahydrofolate + NADP(+)</text>
        <dbReference type="Rhea" id="RHEA:62372"/>
        <dbReference type="Rhea" id="RHEA-COMP:10167"/>
        <dbReference type="Rhea" id="RHEA-COMP:10193"/>
        <dbReference type="ChEBI" id="CHEBI:15378"/>
        <dbReference type="ChEBI" id="CHEBI:15636"/>
        <dbReference type="ChEBI" id="CHEBI:57453"/>
        <dbReference type="ChEBI" id="CHEBI:57783"/>
        <dbReference type="ChEBI" id="CHEBI:58349"/>
        <dbReference type="ChEBI" id="CHEBI:65315"/>
        <dbReference type="ChEBI" id="CHEBI:74447"/>
        <dbReference type="EC" id="2.1.1.74"/>
    </reaction>
</comment>
<feature type="binding site" evidence="10">
    <location>
        <begin position="8"/>
        <end position="13"/>
    </location>
    <ligand>
        <name>FAD</name>
        <dbReference type="ChEBI" id="CHEBI:57692"/>
    </ligand>
</feature>
<comment type="function">
    <text evidence="10">Catalyzes the folate-dependent formation of 5-methyl-uridine at position 54 (M-5-U54) in all tRNAs.</text>
</comment>
<dbReference type="NCBIfam" id="NF003739">
    <property type="entry name" value="PRK05335.1"/>
    <property type="match status" value="2"/>
</dbReference>